<keyword evidence="2" id="KW-0812">Transmembrane</keyword>
<dbReference type="InterPro" id="IPR003423">
    <property type="entry name" value="OMP_efflux"/>
</dbReference>
<dbReference type="GO" id="GO:0015562">
    <property type="term" value="F:efflux transmembrane transporter activity"/>
    <property type="evidence" value="ECO:0007669"/>
    <property type="project" value="InterPro"/>
</dbReference>
<dbReference type="SUPFAM" id="SSF56954">
    <property type="entry name" value="Outer membrane efflux proteins (OEP)"/>
    <property type="match status" value="1"/>
</dbReference>
<keyword evidence="2" id="KW-0564">Palmitate</keyword>
<comment type="similarity">
    <text evidence="1 2">Belongs to the outer membrane factor (OMF) (TC 1.B.17) family.</text>
</comment>
<dbReference type="RefSeq" id="WP_271428895.1">
    <property type="nucleotide sequence ID" value="NZ_JAQIPB010000007.1"/>
</dbReference>
<keyword evidence="4" id="KW-1185">Reference proteome</keyword>
<sequence length="471" mass="49892">MRSRRAPLFFAPAAAMLAATLLAGCMPAQRAAPPEAAFAAPSQWLAQPVDAQHGDALQPRWWQRFGDAELNQAVEAALAHNSQIGMAAARVAAAQAQLDLASAASAPALSAAVAGKGEHTLTAAGITTSRVAQPQLQLSWEPDLWGRLRAQTQAAQAQVAATQAERDGVALAVAAQTTQAYIGLLALDAQLVQTRATADSRVQALRLAQDKARLGYASQLQLTQAEAEYESVQQALPQLELAVARQHNALRILTGELPSLPAPDAVAQGAARFAALQLPAVPATLPSQLLRRRPDLAQAEQLLAASDASLAARRAAFMPQVSLSAGLGGLYANALGYDPIKVWSLGGSVLAPLFDGGRLQAQYGAAAAQRDQAAFAYRGAALAAFGEVENALLGVDRLALQVQHAQQRRAILARSVEHARDRYEAGYSPYLEQLDAQRSLYQTEIELIRLRETQLDNLLALYKALGGGWRA</sequence>
<dbReference type="InterPro" id="IPR010131">
    <property type="entry name" value="MdtP/NodT-like"/>
</dbReference>
<accession>A0AAE3T1R3</accession>
<evidence type="ECO:0000256" key="1">
    <source>
        <dbReference type="ARBA" id="ARBA00007613"/>
    </source>
</evidence>
<feature type="chain" id="PRO_5041782458" evidence="2">
    <location>
        <begin position="32"/>
        <end position="471"/>
    </location>
</feature>
<keyword evidence="2" id="KW-0472">Membrane</keyword>
<dbReference type="PANTHER" id="PTHR30203:SF30">
    <property type="entry name" value="OUTER MEMBRANE PROTEIN-RELATED"/>
    <property type="match status" value="1"/>
</dbReference>
<dbReference type="NCBIfam" id="TIGR01845">
    <property type="entry name" value="outer_NodT"/>
    <property type="match status" value="1"/>
</dbReference>
<dbReference type="GO" id="GO:0005886">
    <property type="term" value="C:plasma membrane"/>
    <property type="evidence" value="ECO:0007669"/>
    <property type="project" value="UniProtKB-SubCell"/>
</dbReference>
<dbReference type="EMBL" id="JAQIPB010000007">
    <property type="protein sequence ID" value="MDA7417652.1"/>
    <property type="molecule type" value="Genomic_DNA"/>
</dbReference>
<evidence type="ECO:0000313" key="4">
    <source>
        <dbReference type="Proteomes" id="UP001212602"/>
    </source>
</evidence>
<feature type="signal peptide" evidence="2">
    <location>
        <begin position="1"/>
        <end position="31"/>
    </location>
</feature>
<dbReference type="Proteomes" id="UP001212602">
    <property type="component" value="Unassembled WGS sequence"/>
</dbReference>
<dbReference type="AlphaFoldDB" id="A0AAE3T1R3"/>
<organism evidence="3 4">
    <name type="scientific">Xenophilus arseniciresistens</name>
    <dbReference type="NCBI Taxonomy" id="1283306"/>
    <lineage>
        <taxon>Bacteria</taxon>
        <taxon>Pseudomonadati</taxon>
        <taxon>Pseudomonadota</taxon>
        <taxon>Betaproteobacteria</taxon>
        <taxon>Burkholderiales</taxon>
        <taxon>Comamonadaceae</taxon>
        <taxon>Xenophilus</taxon>
    </lineage>
</organism>
<dbReference type="PANTHER" id="PTHR30203">
    <property type="entry name" value="OUTER MEMBRANE CATION EFFLUX PROTEIN"/>
    <property type="match status" value="1"/>
</dbReference>
<evidence type="ECO:0000313" key="3">
    <source>
        <dbReference type="EMBL" id="MDA7417652.1"/>
    </source>
</evidence>
<dbReference type="Pfam" id="PF02321">
    <property type="entry name" value="OEP"/>
    <property type="match status" value="2"/>
</dbReference>
<comment type="caution">
    <text evidence="3">The sequence shown here is derived from an EMBL/GenBank/DDBJ whole genome shotgun (WGS) entry which is preliminary data.</text>
</comment>
<protein>
    <submittedName>
        <fullName evidence="3">Efflux transporter outer membrane subunit</fullName>
    </submittedName>
</protein>
<keyword evidence="2" id="KW-0732">Signal</keyword>
<dbReference type="Gene3D" id="2.20.200.10">
    <property type="entry name" value="Outer membrane efflux proteins (OEP)"/>
    <property type="match status" value="1"/>
</dbReference>
<keyword evidence="2" id="KW-1134">Transmembrane beta strand</keyword>
<gene>
    <name evidence="3" type="ORF">PGB34_14915</name>
</gene>
<dbReference type="Gene3D" id="1.20.1600.10">
    <property type="entry name" value="Outer membrane efflux proteins (OEP)"/>
    <property type="match status" value="1"/>
</dbReference>
<evidence type="ECO:0000256" key="2">
    <source>
        <dbReference type="RuleBase" id="RU362097"/>
    </source>
</evidence>
<proteinExistence type="inferred from homology"/>
<dbReference type="PROSITE" id="PS51257">
    <property type="entry name" value="PROKAR_LIPOPROTEIN"/>
    <property type="match status" value="1"/>
</dbReference>
<keyword evidence="2" id="KW-0449">Lipoprotein</keyword>
<name>A0AAE3T1R3_9BURK</name>
<reference evidence="3" key="1">
    <citation type="submission" date="2023-01" db="EMBL/GenBank/DDBJ databases">
        <title>Xenophilus mangrovi sp. nov., isolated from soil of Mangrove nature reserve.</title>
        <authorList>
            <person name="Xu S."/>
            <person name="Liu Z."/>
            <person name="Xu Y."/>
        </authorList>
    </citation>
    <scope>NUCLEOTIDE SEQUENCE</scope>
    <source>
        <strain evidence="3">YW8</strain>
    </source>
</reference>
<comment type="subcellular location">
    <subcellularLocation>
        <location evidence="2">Cell membrane</location>
        <topology evidence="2">Lipid-anchor</topology>
    </subcellularLocation>
</comment>